<reference evidence="2" key="2">
    <citation type="submission" date="2025-08" db="UniProtKB">
        <authorList>
            <consortium name="Ensembl"/>
        </authorList>
    </citation>
    <scope>IDENTIFICATION</scope>
</reference>
<evidence type="ECO:0000313" key="2">
    <source>
        <dbReference type="Ensembl" id="ENSSMAP00000004099.1"/>
    </source>
</evidence>
<dbReference type="InterPro" id="IPR031373">
    <property type="entry name" value="Ciart"/>
</dbReference>
<dbReference type="PANTHER" id="PTHR35441:SF1">
    <property type="entry name" value="CIRCADIAN-ASSOCIATED TRANSCRIPTIONAL REPRESSOR"/>
    <property type="match status" value="1"/>
</dbReference>
<organism evidence="2 3">
    <name type="scientific">Scophthalmus maximus</name>
    <name type="common">Turbot</name>
    <name type="synonym">Psetta maxima</name>
    <dbReference type="NCBI Taxonomy" id="52904"/>
    <lineage>
        <taxon>Eukaryota</taxon>
        <taxon>Metazoa</taxon>
        <taxon>Chordata</taxon>
        <taxon>Craniata</taxon>
        <taxon>Vertebrata</taxon>
        <taxon>Euteleostomi</taxon>
        <taxon>Actinopterygii</taxon>
        <taxon>Neopterygii</taxon>
        <taxon>Teleostei</taxon>
        <taxon>Neoteleostei</taxon>
        <taxon>Acanthomorphata</taxon>
        <taxon>Carangaria</taxon>
        <taxon>Pleuronectiformes</taxon>
        <taxon>Pleuronectoidei</taxon>
        <taxon>Scophthalmidae</taxon>
        <taxon>Scophthalmus</taxon>
    </lineage>
</organism>
<evidence type="ECO:0000256" key="1">
    <source>
        <dbReference type="SAM" id="MobiDB-lite"/>
    </source>
</evidence>
<dbReference type="GO" id="GO:0005634">
    <property type="term" value="C:nucleus"/>
    <property type="evidence" value="ECO:0007669"/>
    <property type="project" value="TreeGrafter"/>
</dbReference>
<evidence type="ECO:0000313" key="3">
    <source>
        <dbReference type="Proteomes" id="UP000694558"/>
    </source>
</evidence>
<feature type="compositionally biased region" description="Polar residues" evidence="1">
    <location>
        <begin position="279"/>
        <end position="313"/>
    </location>
</feature>
<gene>
    <name evidence="2" type="primary">ciarta</name>
</gene>
<dbReference type="PANTHER" id="PTHR35441">
    <property type="entry name" value="CIRCADIAN-ASSOCIATED TRANSCRIPTIONAL REPRESSOR"/>
    <property type="match status" value="1"/>
</dbReference>
<dbReference type="AlphaFoldDB" id="A0A8D2ZLF7"/>
<name>A0A8D2ZLF7_SCOMX</name>
<dbReference type="Proteomes" id="UP000694558">
    <property type="component" value="Chromosome 22"/>
</dbReference>
<dbReference type="GeneTree" id="ENSGT00390000018360"/>
<dbReference type="Ensembl" id="ENSSMAT00000004163.2">
    <property type="protein sequence ID" value="ENSSMAP00000004099.1"/>
    <property type="gene ID" value="ENSSMAG00000002523.2"/>
</dbReference>
<sequence length="351" mass="38817">MNSLGSSAKWTSYGSLPSSLSFVLSETEDEADVFSEGEGDCGRTKSLTADKGITFSGRLLFQYFFFTAKQQSRHSCNARLSFSPFSQCADLHRFTRPLLELLHGLKTGRFDKGLTSFQQSVAIDRLQRILGVLQKPDMGERYLQNLLQIEMMLKIWFPQLAFQSIVAPKQTVAPRLPPRWRQNQLHMPVKKRKLSWSDSDVPTKHRHHHQLQKHWSCQASTALETVSTCLPGSPTKMKTPEEGTVEAAACSCRAGHEFTDSAGTVCRLAYLCSNGQNETRTPSEVSLSSHSGSPVTQDNSVSSSDTITTNDSPSMKADAGLDYISIKLGAKSVCNGCRPLKTDEGEEEVKC</sequence>
<feature type="region of interest" description="Disordered" evidence="1">
    <location>
        <begin position="279"/>
        <end position="315"/>
    </location>
</feature>
<proteinExistence type="predicted"/>
<dbReference type="GO" id="GO:0032922">
    <property type="term" value="P:circadian regulation of gene expression"/>
    <property type="evidence" value="ECO:0007669"/>
    <property type="project" value="InterPro"/>
</dbReference>
<dbReference type="GO" id="GO:0000978">
    <property type="term" value="F:RNA polymerase II cis-regulatory region sequence-specific DNA binding"/>
    <property type="evidence" value="ECO:0007669"/>
    <property type="project" value="TreeGrafter"/>
</dbReference>
<reference evidence="2" key="1">
    <citation type="submission" date="2023-05" db="EMBL/GenBank/DDBJ databases">
        <title>High-quality long-read genome of Scophthalmus maximus.</title>
        <authorList>
            <person name="Lien S."/>
            <person name="Martinez P."/>
        </authorList>
    </citation>
    <scope>NUCLEOTIDE SEQUENCE [LARGE SCALE GENOMIC DNA]</scope>
</reference>
<accession>A0A8D2ZLF7</accession>
<protein>
    <submittedName>
        <fullName evidence="2">Circadian associated repressor of transcription a</fullName>
    </submittedName>
</protein>
<dbReference type="GO" id="GO:0045892">
    <property type="term" value="P:negative regulation of DNA-templated transcription"/>
    <property type="evidence" value="ECO:0007669"/>
    <property type="project" value="TreeGrafter"/>
</dbReference>
<dbReference type="Pfam" id="PF15673">
    <property type="entry name" value="Ciart"/>
    <property type="match status" value="1"/>
</dbReference>